<reference evidence="4 5" key="2">
    <citation type="journal article" date="2021" name="Curr. Genet.">
        <title>Genetic response to nitrogen starvation in the aggressive Eucalyptus foliar pathogen Teratosphaeria destructans.</title>
        <authorList>
            <person name="Havenga M."/>
            <person name="Wingfield B.D."/>
            <person name="Wingfield M.J."/>
            <person name="Dreyer L.L."/>
            <person name="Roets F."/>
            <person name="Aylward J."/>
        </authorList>
    </citation>
    <scope>NUCLEOTIDE SEQUENCE [LARGE SCALE GENOMIC DNA]</scope>
    <source>
        <strain evidence="4">CMW44962</strain>
    </source>
</reference>
<organism evidence="4 5">
    <name type="scientific">Teratosphaeria destructans</name>
    <dbReference type="NCBI Taxonomy" id="418781"/>
    <lineage>
        <taxon>Eukaryota</taxon>
        <taxon>Fungi</taxon>
        <taxon>Dikarya</taxon>
        <taxon>Ascomycota</taxon>
        <taxon>Pezizomycotina</taxon>
        <taxon>Dothideomycetes</taxon>
        <taxon>Dothideomycetidae</taxon>
        <taxon>Mycosphaerellales</taxon>
        <taxon>Teratosphaeriaceae</taxon>
        <taxon>Teratosphaeria</taxon>
    </lineage>
</organism>
<reference evidence="4 5" key="1">
    <citation type="journal article" date="2018" name="IMA Fungus">
        <title>IMA Genome-F 10: Nine draft genome sequences of Claviceps purpurea s.lat., including C. arundinis, C. humidiphila, and C. cf. spartinae, pseudomolecules for the pitch canker pathogen Fusarium circinatum, draft genome of Davidsoniella eucalypti, Grosmannia galeiformis, Quambalaria eucalypti, and Teratosphaeria destructans.</title>
        <authorList>
            <person name="Wingfield B.D."/>
            <person name="Liu M."/>
            <person name="Nguyen H.D."/>
            <person name="Lane F.A."/>
            <person name="Morgan S.W."/>
            <person name="De Vos L."/>
            <person name="Wilken P.M."/>
            <person name="Duong T.A."/>
            <person name="Aylward J."/>
            <person name="Coetzee M.P."/>
            <person name="Dadej K."/>
            <person name="De Beer Z.W."/>
            <person name="Findlay W."/>
            <person name="Havenga M."/>
            <person name="Kolarik M."/>
            <person name="Menzies J.G."/>
            <person name="Naidoo K."/>
            <person name="Pochopski O."/>
            <person name="Shoukouhi P."/>
            <person name="Santana Q.C."/>
            <person name="Seifert K.A."/>
            <person name="Soal N."/>
            <person name="Steenkamp E.T."/>
            <person name="Tatham C.T."/>
            <person name="van der Nest M.A."/>
            <person name="Wingfield M.J."/>
        </authorList>
    </citation>
    <scope>NUCLEOTIDE SEQUENCE [LARGE SCALE GENOMIC DNA]</scope>
    <source>
        <strain evidence="4">CMW44962</strain>
    </source>
</reference>
<dbReference type="Gene3D" id="3.40.50.1820">
    <property type="entry name" value="alpha/beta hydrolase"/>
    <property type="match status" value="1"/>
</dbReference>
<dbReference type="PANTHER" id="PTHR48081">
    <property type="entry name" value="AB HYDROLASE SUPERFAMILY PROTEIN C4A8.06C"/>
    <property type="match status" value="1"/>
</dbReference>
<keyword evidence="1 4" id="KW-0378">Hydrolase</keyword>
<dbReference type="OrthoDB" id="5396420at2759"/>
<evidence type="ECO:0000256" key="1">
    <source>
        <dbReference type="ARBA" id="ARBA00022801"/>
    </source>
</evidence>
<evidence type="ECO:0000313" key="4">
    <source>
        <dbReference type="EMBL" id="KAH9827830.1"/>
    </source>
</evidence>
<dbReference type="Pfam" id="PF07859">
    <property type="entry name" value="Abhydrolase_3"/>
    <property type="match status" value="1"/>
</dbReference>
<sequence>MWRRARPGTTRLRLSTTCLHRRPFAGLAPETVEVPVGSNGSIKLDFYCPSAPPSMVPGPPTVILYVPGGSARLSSEDDESIIAALRAQLPFPVVQVNYRLDHDSRYPTPVHDILRAYDFVLTHLLPRRGITRAGRSEHVGRIAVCGQWVGGGSLATALALTECRAGQPGVAAAAICNPIVDWPGLQSLDHDSGLMAELLQLRSRLFRKPEHYFDPCASPILFFRSAGQAVPPPPTEAPSNDLDHLAFLDREEFFREQLALSALSNHNAEPSTPETEVRRKASKRYPSASLGLRLPMFHISTGAESPVKDQATELTQALRRSHLRQLAASDFGKKVLLDEEIHELEGEDREVELANRAAAETKAQLVVHTGLGLWGATPGGRARATEAARWLRSVLL</sequence>
<evidence type="ECO:0000313" key="5">
    <source>
        <dbReference type="Proteomes" id="UP001138500"/>
    </source>
</evidence>
<evidence type="ECO:0000256" key="2">
    <source>
        <dbReference type="SAM" id="Coils"/>
    </source>
</evidence>
<accession>A0A9W7W2W5</accession>
<keyword evidence="2" id="KW-0175">Coiled coil</keyword>
<dbReference type="EMBL" id="RIBY02001856">
    <property type="protein sequence ID" value="KAH9827830.1"/>
    <property type="molecule type" value="Genomic_DNA"/>
</dbReference>
<evidence type="ECO:0000259" key="3">
    <source>
        <dbReference type="Pfam" id="PF07859"/>
    </source>
</evidence>
<comment type="caution">
    <text evidence="4">The sequence shown here is derived from an EMBL/GenBank/DDBJ whole genome shotgun (WGS) entry which is preliminary data.</text>
</comment>
<feature type="domain" description="Alpha/beta hydrolase fold-3" evidence="3">
    <location>
        <begin position="74"/>
        <end position="220"/>
    </location>
</feature>
<dbReference type="InterPro" id="IPR013094">
    <property type="entry name" value="AB_hydrolase_3"/>
</dbReference>
<feature type="coiled-coil region" evidence="2">
    <location>
        <begin position="337"/>
        <end position="364"/>
    </location>
</feature>
<dbReference type="InterPro" id="IPR029058">
    <property type="entry name" value="AB_hydrolase_fold"/>
</dbReference>
<dbReference type="Proteomes" id="UP001138500">
    <property type="component" value="Unassembled WGS sequence"/>
</dbReference>
<dbReference type="InterPro" id="IPR050300">
    <property type="entry name" value="GDXG_lipolytic_enzyme"/>
</dbReference>
<dbReference type="GO" id="GO:0016787">
    <property type="term" value="F:hydrolase activity"/>
    <property type="evidence" value="ECO:0007669"/>
    <property type="project" value="UniProtKB-KW"/>
</dbReference>
<keyword evidence="5" id="KW-1185">Reference proteome</keyword>
<gene>
    <name evidence="4" type="ORF">Tdes44962_MAKER02764</name>
</gene>
<dbReference type="AlphaFoldDB" id="A0A9W7W2W5"/>
<proteinExistence type="predicted"/>
<protein>
    <submittedName>
        <fullName evidence="4">Alpha/beta hydrolase fold</fullName>
    </submittedName>
</protein>
<dbReference type="SUPFAM" id="SSF53474">
    <property type="entry name" value="alpha/beta-Hydrolases"/>
    <property type="match status" value="1"/>
</dbReference>
<name>A0A9W7W2W5_9PEZI</name>